<dbReference type="AlphaFoldDB" id="A0AAV5ER27"/>
<evidence type="ECO:0000313" key="3">
    <source>
        <dbReference type="Proteomes" id="UP001054889"/>
    </source>
</evidence>
<keyword evidence="3" id="KW-1185">Reference proteome</keyword>
<reference evidence="2" key="1">
    <citation type="journal article" date="2018" name="DNA Res.">
        <title>Multiple hybrid de novo genome assembly of finger millet, an orphan allotetraploid crop.</title>
        <authorList>
            <person name="Hatakeyama M."/>
            <person name="Aluri S."/>
            <person name="Balachadran M.T."/>
            <person name="Sivarajan S.R."/>
            <person name="Patrignani A."/>
            <person name="Gruter S."/>
            <person name="Poveda L."/>
            <person name="Shimizu-Inatsugi R."/>
            <person name="Baeten J."/>
            <person name="Francoijs K.J."/>
            <person name="Nataraja K.N."/>
            <person name="Reddy Y.A.N."/>
            <person name="Phadnis S."/>
            <person name="Ravikumar R.L."/>
            <person name="Schlapbach R."/>
            <person name="Sreeman S.M."/>
            <person name="Shimizu K.K."/>
        </authorList>
    </citation>
    <scope>NUCLEOTIDE SEQUENCE</scope>
</reference>
<dbReference type="EMBL" id="BQKI01000077">
    <property type="protein sequence ID" value="GJN24715.1"/>
    <property type="molecule type" value="Genomic_DNA"/>
</dbReference>
<reference evidence="2" key="2">
    <citation type="submission" date="2021-12" db="EMBL/GenBank/DDBJ databases">
        <title>Resequencing data analysis of finger millet.</title>
        <authorList>
            <person name="Hatakeyama M."/>
            <person name="Aluri S."/>
            <person name="Balachadran M.T."/>
            <person name="Sivarajan S.R."/>
            <person name="Poveda L."/>
            <person name="Shimizu-Inatsugi R."/>
            <person name="Schlapbach R."/>
            <person name="Sreeman S.M."/>
            <person name="Shimizu K.K."/>
        </authorList>
    </citation>
    <scope>NUCLEOTIDE SEQUENCE</scope>
</reference>
<accession>A0AAV5ER27</accession>
<gene>
    <name evidence="2" type="primary">gb12470</name>
    <name evidence="2" type="ORF">PR202_gb12470</name>
</gene>
<comment type="caution">
    <text evidence="2">The sequence shown here is derived from an EMBL/GenBank/DDBJ whole genome shotgun (WGS) entry which is preliminary data.</text>
</comment>
<dbReference type="Proteomes" id="UP001054889">
    <property type="component" value="Unassembled WGS sequence"/>
</dbReference>
<protein>
    <submittedName>
        <fullName evidence="2">Uncharacterized protein</fullName>
    </submittedName>
</protein>
<sequence>MTRRRRVLLHARPPPPRNSPPPRDPSPLTSPREPVAAVILSTKKDSSYFQVSNVSTPSYIQVSNSGDSYDELDLSPSPSAGPRQFHSRRADAPWFGCQGPEQREQAEHGALGRAEVQRPGSGSWINGRLTMVGFFSAIAVRRCVHARGRRDGTGQAWFTNLVAALSVASLVPQLHGESAEARSKGLMNANPIPGTYASPCLASSRSPSQSTSPAPHSSMLNCVYI</sequence>
<evidence type="ECO:0000313" key="2">
    <source>
        <dbReference type="EMBL" id="GJN24715.1"/>
    </source>
</evidence>
<evidence type="ECO:0000256" key="1">
    <source>
        <dbReference type="SAM" id="MobiDB-lite"/>
    </source>
</evidence>
<feature type="region of interest" description="Disordered" evidence="1">
    <location>
        <begin position="1"/>
        <end position="34"/>
    </location>
</feature>
<feature type="compositionally biased region" description="Pro residues" evidence="1">
    <location>
        <begin position="12"/>
        <end position="25"/>
    </location>
</feature>
<organism evidence="2 3">
    <name type="scientific">Eleusine coracana subsp. coracana</name>
    <dbReference type="NCBI Taxonomy" id="191504"/>
    <lineage>
        <taxon>Eukaryota</taxon>
        <taxon>Viridiplantae</taxon>
        <taxon>Streptophyta</taxon>
        <taxon>Embryophyta</taxon>
        <taxon>Tracheophyta</taxon>
        <taxon>Spermatophyta</taxon>
        <taxon>Magnoliopsida</taxon>
        <taxon>Liliopsida</taxon>
        <taxon>Poales</taxon>
        <taxon>Poaceae</taxon>
        <taxon>PACMAD clade</taxon>
        <taxon>Chloridoideae</taxon>
        <taxon>Cynodonteae</taxon>
        <taxon>Eleusininae</taxon>
        <taxon>Eleusine</taxon>
    </lineage>
</organism>
<name>A0AAV5ER27_ELECO</name>
<proteinExistence type="predicted"/>